<keyword evidence="4" id="KW-0812">Transmembrane</keyword>
<feature type="transmembrane region" description="Helical" evidence="4">
    <location>
        <begin position="280"/>
        <end position="302"/>
    </location>
</feature>
<dbReference type="CDD" id="cd06170">
    <property type="entry name" value="LuxR_C_like"/>
    <property type="match status" value="1"/>
</dbReference>
<feature type="transmembrane region" description="Helical" evidence="4">
    <location>
        <begin position="314"/>
        <end position="334"/>
    </location>
</feature>
<keyword evidence="4" id="KW-0472">Membrane</keyword>
<dbReference type="PROSITE" id="PS00622">
    <property type="entry name" value="HTH_LUXR_1"/>
    <property type="match status" value="1"/>
</dbReference>
<dbReference type="SMART" id="SM00421">
    <property type="entry name" value="HTH_LUXR"/>
    <property type="match status" value="1"/>
</dbReference>
<dbReference type="SUPFAM" id="SSF46894">
    <property type="entry name" value="C-terminal effector domain of the bipartite response regulators"/>
    <property type="match status" value="1"/>
</dbReference>
<dbReference type="PANTHER" id="PTHR44688:SF16">
    <property type="entry name" value="DNA-BINDING TRANSCRIPTIONAL ACTIVATOR DEVR_DOSR"/>
    <property type="match status" value="1"/>
</dbReference>
<dbReference type="InterPro" id="IPR036388">
    <property type="entry name" value="WH-like_DNA-bd_sf"/>
</dbReference>
<dbReference type="GO" id="GO:0003677">
    <property type="term" value="F:DNA binding"/>
    <property type="evidence" value="ECO:0007669"/>
    <property type="project" value="UniProtKB-KW"/>
</dbReference>
<evidence type="ECO:0000259" key="5">
    <source>
        <dbReference type="PROSITE" id="PS50043"/>
    </source>
</evidence>
<accession>A0A1W1ZFZ9</accession>
<keyword evidence="3" id="KW-0804">Transcription</keyword>
<sequence length="468" mass="51123">MDERKLSILVHSLFSAWMLAFLFEGRIFYALADAYEVDLAGMVFSAVAAVFAGLLLCGLFIKTKKAAKRLFLGSYLFSIAASCIFFFPPTGLWTAGIVASSFLAGGCVAAWAFYLKSGTPRNERIKTVADMLILSNIFMILLNVAAIHISPQTGLALAMLMLLCAFAFALKLPEEDSAAPSVSAGRKESSVSIGKLLVFLCLFIVIITINSGLMYQVVNPAFAHLEWLASWYWAVPYIAALFIMRNLPRRVNRTYILYVAISMIGLSFIGFLSFERSVAGYIAVNTLMLGAFGVYDLFWWSILGEMLELHKNPAQILGIGLSANVLGVLLGGLIGEAVTSADIHGPDPSLLALAVVCVTLILLPPLHRHLASLLKGHMYLSAFSEMSAQEQTDRIGHAARFGNLSERESQVAALLLQGKTYRTVAGELAISENTVKYYVKNIYSKFDIQSRAELINIMLKKEDAAAPE</sequence>
<dbReference type="Gene3D" id="1.10.10.10">
    <property type="entry name" value="Winged helix-like DNA-binding domain superfamily/Winged helix DNA-binding domain"/>
    <property type="match status" value="1"/>
</dbReference>
<feature type="transmembrane region" description="Helical" evidence="4">
    <location>
        <begin position="70"/>
        <end position="87"/>
    </location>
</feature>
<evidence type="ECO:0000313" key="7">
    <source>
        <dbReference type="Proteomes" id="UP000192790"/>
    </source>
</evidence>
<dbReference type="InterPro" id="IPR000792">
    <property type="entry name" value="Tscrpt_reg_LuxR_C"/>
</dbReference>
<feature type="transmembrane region" description="Helical" evidence="4">
    <location>
        <begin position="42"/>
        <end position="61"/>
    </location>
</feature>
<feature type="transmembrane region" description="Helical" evidence="4">
    <location>
        <begin position="127"/>
        <end position="149"/>
    </location>
</feature>
<dbReference type="PRINTS" id="PR00038">
    <property type="entry name" value="HTHLUXR"/>
</dbReference>
<organism evidence="6 7">
    <name type="scientific">Papillibacter cinnamivorans DSM 12816</name>
    <dbReference type="NCBI Taxonomy" id="1122930"/>
    <lineage>
        <taxon>Bacteria</taxon>
        <taxon>Bacillati</taxon>
        <taxon>Bacillota</taxon>
        <taxon>Clostridia</taxon>
        <taxon>Eubacteriales</taxon>
        <taxon>Oscillospiraceae</taxon>
        <taxon>Papillibacter</taxon>
    </lineage>
</organism>
<feature type="transmembrane region" description="Helical" evidence="4">
    <location>
        <begin position="349"/>
        <end position="366"/>
    </location>
</feature>
<keyword evidence="4" id="KW-1133">Transmembrane helix</keyword>
<feature type="transmembrane region" description="Helical" evidence="4">
    <location>
        <begin position="255"/>
        <end position="274"/>
    </location>
</feature>
<evidence type="ECO:0000256" key="2">
    <source>
        <dbReference type="ARBA" id="ARBA00023125"/>
    </source>
</evidence>
<gene>
    <name evidence="6" type="ORF">SAMN02745168_1052</name>
</gene>
<dbReference type="OrthoDB" id="1825091at2"/>
<proteinExistence type="predicted"/>
<protein>
    <submittedName>
        <fullName evidence="6">Regulatory protein, luxR family</fullName>
    </submittedName>
</protein>
<dbReference type="AlphaFoldDB" id="A0A1W1ZFZ9"/>
<dbReference type="EMBL" id="FWXW01000002">
    <property type="protein sequence ID" value="SMC47334.1"/>
    <property type="molecule type" value="Genomic_DNA"/>
</dbReference>
<keyword evidence="7" id="KW-1185">Reference proteome</keyword>
<evidence type="ECO:0000313" key="6">
    <source>
        <dbReference type="EMBL" id="SMC47334.1"/>
    </source>
</evidence>
<keyword evidence="1" id="KW-0805">Transcription regulation</keyword>
<dbReference type="Pfam" id="PF00196">
    <property type="entry name" value="GerE"/>
    <property type="match status" value="1"/>
</dbReference>
<dbReference type="GO" id="GO:0006355">
    <property type="term" value="P:regulation of DNA-templated transcription"/>
    <property type="evidence" value="ECO:0007669"/>
    <property type="project" value="InterPro"/>
</dbReference>
<evidence type="ECO:0000256" key="4">
    <source>
        <dbReference type="SAM" id="Phobius"/>
    </source>
</evidence>
<reference evidence="6 7" key="1">
    <citation type="submission" date="2017-04" db="EMBL/GenBank/DDBJ databases">
        <authorList>
            <person name="Afonso C.L."/>
            <person name="Miller P.J."/>
            <person name="Scott M.A."/>
            <person name="Spackman E."/>
            <person name="Goraichik I."/>
            <person name="Dimitrov K.M."/>
            <person name="Suarez D.L."/>
            <person name="Swayne D.E."/>
        </authorList>
    </citation>
    <scope>NUCLEOTIDE SEQUENCE [LARGE SCALE GENOMIC DNA]</scope>
    <source>
        <strain evidence="6 7">DSM 12816</strain>
    </source>
</reference>
<feature type="transmembrane region" description="Helical" evidence="4">
    <location>
        <begin position="221"/>
        <end position="243"/>
    </location>
</feature>
<dbReference type="Gene3D" id="1.20.1250.20">
    <property type="entry name" value="MFS general substrate transporter like domains"/>
    <property type="match status" value="1"/>
</dbReference>
<dbReference type="RefSeq" id="WP_084233687.1">
    <property type="nucleotide sequence ID" value="NZ_FWXW01000002.1"/>
</dbReference>
<dbReference type="InterPro" id="IPR016032">
    <property type="entry name" value="Sig_transdc_resp-reg_C-effctor"/>
</dbReference>
<feature type="domain" description="HTH luxR-type" evidence="5">
    <location>
        <begin position="397"/>
        <end position="462"/>
    </location>
</feature>
<feature type="transmembrane region" description="Helical" evidence="4">
    <location>
        <begin position="93"/>
        <end position="115"/>
    </location>
</feature>
<evidence type="ECO:0000256" key="1">
    <source>
        <dbReference type="ARBA" id="ARBA00023015"/>
    </source>
</evidence>
<dbReference type="SUPFAM" id="SSF103473">
    <property type="entry name" value="MFS general substrate transporter"/>
    <property type="match status" value="1"/>
</dbReference>
<name>A0A1W1ZFZ9_9FIRM</name>
<feature type="transmembrane region" description="Helical" evidence="4">
    <location>
        <begin position="193"/>
        <end position="215"/>
    </location>
</feature>
<dbReference type="PANTHER" id="PTHR44688">
    <property type="entry name" value="DNA-BINDING TRANSCRIPTIONAL ACTIVATOR DEVR_DOSR"/>
    <property type="match status" value="1"/>
</dbReference>
<evidence type="ECO:0000256" key="3">
    <source>
        <dbReference type="ARBA" id="ARBA00023163"/>
    </source>
</evidence>
<dbReference type="Proteomes" id="UP000192790">
    <property type="component" value="Unassembled WGS sequence"/>
</dbReference>
<keyword evidence="2" id="KW-0238">DNA-binding</keyword>
<dbReference type="PROSITE" id="PS50043">
    <property type="entry name" value="HTH_LUXR_2"/>
    <property type="match status" value="1"/>
</dbReference>
<feature type="transmembrane region" description="Helical" evidence="4">
    <location>
        <begin position="155"/>
        <end position="172"/>
    </location>
</feature>
<dbReference type="InterPro" id="IPR036259">
    <property type="entry name" value="MFS_trans_sf"/>
</dbReference>
<dbReference type="STRING" id="1122930.SAMN02745168_1052"/>